<protein>
    <submittedName>
        <fullName evidence="1">Uncharacterized protein</fullName>
    </submittedName>
</protein>
<sequence length="131" mass="15224">MDFCNTKIISATTIQLWKNNDLTDRIIEKIVEENGFTRNYSDIEELESSEDESEFGQVKKLVKRLKGNEDIKTAGKINLMLEKGYELEEIETNEFIRSHQEVLNRHIKCKHTPCVAQHQKSVAQRTLCQPT</sequence>
<dbReference type="EMBL" id="QKYT01000215">
    <property type="protein sequence ID" value="RIA89561.1"/>
    <property type="molecule type" value="Genomic_DNA"/>
</dbReference>
<gene>
    <name evidence="1" type="ORF">C1645_824679</name>
</gene>
<comment type="caution">
    <text evidence="1">The sequence shown here is derived from an EMBL/GenBank/DDBJ whole genome shotgun (WGS) entry which is preliminary data.</text>
</comment>
<evidence type="ECO:0000313" key="2">
    <source>
        <dbReference type="Proteomes" id="UP000265703"/>
    </source>
</evidence>
<keyword evidence="2" id="KW-1185">Reference proteome</keyword>
<dbReference type="AlphaFoldDB" id="A0A397T341"/>
<accession>A0A397T341</accession>
<reference evidence="1 2" key="1">
    <citation type="submission" date="2018-06" db="EMBL/GenBank/DDBJ databases">
        <title>Comparative genomics reveals the genomic features of Rhizophagus irregularis, R. cerebriforme, R. diaphanum and Gigaspora rosea, and their symbiotic lifestyle signature.</title>
        <authorList>
            <person name="Morin E."/>
            <person name="San Clemente H."/>
            <person name="Chen E.C.H."/>
            <person name="De La Providencia I."/>
            <person name="Hainaut M."/>
            <person name="Kuo A."/>
            <person name="Kohler A."/>
            <person name="Murat C."/>
            <person name="Tang N."/>
            <person name="Roy S."/>
            <person name="Loubradou J."/>
            <person name="Henrissat B."/>
            <person name="Grigoriev I.V."/>
            <person name="Corradi N."/>
            <person name="Roux C."/>
            <person name="Martin F.M."/>
        </authorList>
    </citation>
    <scope>NUCLEOTIDE SEQUENCE [LARGE SCALE GENOMIC DNA]</scope>
    <source>
        <strain evidence="1 2">DAOM 227022</strain>
    </source>
</reference>
<name>A0A397T341_9GLOM</name>
<proteinExistence type="predicted"/>
<dbReference type="Proteomes" id="UP000265703">
    <property type="component" value="Unassembled WGS sequence"/>
</dbReference>
<organism evidence="1 2">
    <name type="scientific">Glomus cerebriforme</name>
    <dbReference type="NCBI Taxonomy" id="658196"/>
    <lineage>
        <taxon>Eukaryota</taxon>
        <taxon>Fungi</taxon>
        <taxon>Fungi incertae sedis</taxon>
        <taxon>Mucoromycota</taxon>
        <taxon>Glomeromycotina</taxon>
        <taxon>Glomeromycetes</taxon>
        <taxon>Glomerales</taxon>
        <taxon>Glomeraceae</taxon>
        <taxon>Glomus</taxon>
    </lineage>
</organism>
<evidence type="ECO:0000313" key="1">
    <source>
        <dbReference type="EMBL" id="RIA89561.1"/>
    </source>
</evidence>